<proteinExistence type="predicted"/>
<reference evidence="2" key="1">
    <citation type="submission" date="2021-12" db="EMBL/GenBank/DDBJ databases">
        <title>Curvularia clavata genome.</title>
        <authorList>
            <person name="Cao Y."/>
        </authorList>
    </citation>
    <scope>NUCLEOTIDE SEQUENCE</scope>
    <source>
        <strain evidence="2">Yc1106</strain>
    </source>
</reference>
<gene>
    <name evidence="2" type="ORF">yc1106_04954</name>
</gene>
<sequence length="388" mass="45411">MYEDHEWEHLARMFSDRFRRMITSCDFANDHKNESSQTLSLTCVILWFKLDGGKDEFLRLRMTVFRRHPLRFSIGRAVHVEPGSTMITGWSAKYPESLSQYDDARRTITMETWMMNRGKSFITPSPAAFAAWKEVILAFPQKSKFWDDYPPNFELGPLTWPRNWRFTTFSGIVSEEDLDSMDASNDEDTSEISDVDLPEDDEELSWIEDEEEEEARYERASQVAHSDDETGKNLIPDTRASDSRRRDLPMEIPDSEEDFPDFSHDLQIVLQAFGATEHEENPLLALDRVDDDDRFLQSLAHYLPQGVRERYEMQKIERFSLFQSAITKLGKEARLGYCFRIDKLARAEVPEWQQYEAAIDVPFTEEEKQFHSFVRFASRYLTAGTRVP</sequence>
<dbReference type="OrthoDB" id="3798772at2759"/>
<accession>A0A9Q9DT60</accession>
<keyword evidence="3" id="KW-1185">Reference proteome</keyword>
<organism evidence="2 3">
    <name type="scientific">Curvularia clavata</name>
    <dbReference type="NCBI Taxonomy" id="95742"/>
    <lineage>
        <taxon>Eukaryota</taxon>
        <taxon>Fungi</taxon>
        <taxon>Dikarya</taxon>
        <taxon>Ascomycota</taxon>
        <taxon>Pezizomycotina</taxon>
        <taxon>Dothideomycetes</taxon>
        <taxon>Pleosporomycetidae</taxon>
        <taxon>Pleosporales</taxon>
        <taxon>Pleosporineae</taxon>
        <taxon>Pleosporaceae</taxon>
        <taxon>Curvularia</taxon>
    </lineage>
</organism>
<dbReference type="AlphaFoldDB" id="A0A9Q9DT60"/>
<dbReference type="Proteomes" id="UP001056012">
    <property type="component" value="Chromosome 3"/>
</dbReference>
<evidence type="ECO:0000256" key="1">
    <source>
        <dbReference type="SAM" id="MobiDB-lite"/>
    </source>
</evidence>
<dbReference type="EMBL" id="CP089276">
    <property type="protein sequence ID" value="USP77680.1"/>
    <property type="molecule type" value="Genomic_DNA"/>
</dbReference>
<feature type="region of interest" description="Disordered" evidence="1">
    <location>
        <begin position="177"/>
        <end position="257"/>
    </location>
</feature>
<feature type="compositionally biased region" description="Basic and acidic residues" evidence="1">
    <location>
        <begin position="239"/>
        <end position="249"/>
    </location>
</feature>
<protein>
    <submittedName>
        <fullName evidence="2">Uncharacterized protein</fullName>
    </submittedName>
</protein>
<dbReference type="VEuPathDB" id="FungiDB:yc1106_04954"/>
<name>A0A9Q9DT60_CURCL</name>
<evidence type="ECO:0000313" key="3">
    <source>
        <dbReference type="Proteomes" id="UP001056012"/>
    </source>
</evidence>
<evidence type="ECO:0000313" key="2">
    <source>
        <dbReference type="EMBL" id="USP77680.1"/>
    </source>
</evidence>
<feature type="compositionally biased region" description="Acidic residues" evidence="1">
    <location>
        <begin position="177"/>
        <end position="215"/>
    </location>
</feature>